<evidence type="ECO:0000313" key="2">
    <source>
        <dbReference type="EMBL" id="GBM54546.1"/>
    </source>
</evidence>
<name>A0A4Y2GP06_ARAVE</name>
<dbReference type="EMBL" id="BGPR01001463">
    <property type="protein sequence ID" value="GBM54546.1"/>
    <property type="molecule type" value="Genomic_DNA"/>
</dbReference>
<sequence>MEVTLPESEKQTSEDNNPSIHRQIMMNRETRGHHSEGSMRNDSSSVINRAPLSRCRAYLICTNTDQKPLVGGSLIVSKEASGGHFGNR</sequence>
<protein>
    <submittedName>
        <fullName evidence="2">Uncharacterized protein</fullName>
    </submittedName>
</protein>
<comment type="caution">
    <text evidence="2">The sequence shown here is derived from an EMBL/GenBank/DDBJ whole genome shotgun (WGS) entry which is preliminary data.</text>
</comment>
<keyword evidence="3" id="KW-1185">Reference proteome</keyword>
<evidence type="ECO:0000256" key="1">
    <source>
        <dbReference type="SAM" id="MobiDB-lite"/>
    </source>
</evidence>
<proteinExistence type="predicted"/>
<evidence type="ECO:0000313" key="3">
    <source>
        <dbReference type="Proteomes" id="UP000499080"/>
    </source>
</evidence>
<gene>
    <name evidence="2" type="ORF">AVEN_8564_1</name>
</gene>
<reference evidence="2 3" key="1">
    <citation type="journal article" date="2019" name="Sci. Rep.">
        <title>Orb-weaving spider Araneus ventricosus genome elucidates the spidroin gene catalogue.</title>
        <authorList>
            <person name="Kono N."/>
            <person name="Nakamura H."/>
            <person name="Ohtoshi R."/>
            <person name="Moran D.A.P."/>
            <person name="Shinohara A."/>
            <person name="Yoshida Y."/>
            <person name="Fujiwara M."/>
            <person name="Mori M."/>
            <person name="Tomita M."/>
            <person name="Arakawa K."/>
        </authorList>
    </citation>
    <scope>NUCLEOTIDE SEQUENCE [LARGE SCALE GENOMIC DNA]</scope>
</reference>
<feature type="region of interest" description="Disordered" evidence="1">
    <location>
        <begin position="1"/>
        <end position="46"/>
    </location>
</feature>
<feature type="compositionally biased region" description="Basic and acidic residues" evidence="1">
    <location>
        <begin position="28"/>
        <end position="39"/>
    </location>
</feature>
<dbReference type="Proteomes" id="UP000499080">
    <property type="component" value="Unassembled WGS sequence"/>
</dbReference>
<accession>A0A4Y2GP06</accession>
<organism evidence="2 3">
    <name type="scientific">Araneus ventricosus</name>
    <name type="common">Orbweaver spider</name>
    <name type="synonym">Epeira ventricosa</name>
    <dbReference type="NCBI Taxonomy" id="182803"/>
    <lineage>
        <taxon>Eukaryota</taxon>
        <taxon>Metazoa</taxon>
        <taxon>Ecdysozoa</taxon>
        <taxon>Arthropoda</taxon>
        <taxon>Chelicerata</taxon>
        <taxon>Arachnida</taxon>
        <taxon>Araneae</taxon>
        <taxon>Araneomorphae</taxon>
        <taxon>Entelegynae</taxon>
        <taxon>Araneoidea</taxon>
        <taxon>Araneidae</taxon>
        <taxon>Araneus</taxon>
    </lineage>
</organism>
<dbReference type="AlphaFoldDB" id="A0A4Y2GP06"/>